<dbReference type="Gene3D" id="3.40.50.1820">
    <property type="entry name" value="alpha/beta hydrolase"/>
    <property type="match status" value="1"/>
</dbReference>
<evidence type="ECO:0000256" key="1">
    <source>
        <dbReference type="ARBA" id="ARBA00022801"/>
    </source>
</evidence>
<evidence type="ECO:0000259" key="2">
    <source>
        <dbReference type="Pfam" id="PF20434"/>
    </source>
</evidence>
<dbReference type="InterPro" id="IPR049492">
    <property type="entry name" value="BD-FAE-like_dom"/>
</dbReference>
<organism evidence="3 4">
    <name type="scientific">Kandleria vitulina DSM 20405</name>
    <dbReference type="NCBI Taxonomy" id="1410657"/>
    <lineage>
        <taxon>Bacteria</taxon>
        <taxon>Bacillati</taxon>
        <taxon>Bacillota</taxon>
        <taxon>Erysipelotrichia</taxon>
        <taxon>Erysipelotrichales</taxon>
        <taxon>Coprobacillaceae</taxon>
        <taxon>Kandleria</taxon>
    </lineage>
</organism>
<evidence type="ECO:0000313" key="3">
    <source>
        <dbReference type="EMBL" id="KRN47507.1"/>
    </source>
</evidence>
<keyword evidence="1" id="KW-0378">Hydrolase</keyword>
<evidence type="ECO:0000313" key="4">
    <source>
        <dbReference type="Proteomes" id="UP000051841"/>
    </source>
</evidence>
<dbReference type="EMBL" id="JQBL01000042">
    <property type="protein sequence ID" value="KRN47507.1"/>
    <property type="molecule type" value="Genomic_DNA"/>
</dbReference>
<feature type="domain" description="BD-FAE-like" evidence="2">
    <location>
        <begin position="55"/>
        <end position="239"/>
    </location>
</feature>
<comment type="caution">
    <text evidence="3">The sequence shown here is derived from an EMBL/GenBank/DDBJ whole genome shotgun (WGS) entry which is preliminary data.</text>
</comment>
<dbReference type="GO" id="GO:0016787">
    <property type="term" value="F:hydrolase activity"/>
    <property type="evidence" value="ECO:0007669"/>
    <property type="project" value="UniProtKB-KW"/>
</dbReference>
<dbReference type="Proteomes" id="UP000051841">
    <property type="component" value="Unassembled WGS sequence"/>
</dbReference>
<reference evidence="3 4" key="1">
    <citation type="journal article" date="2015" name="Genome Announc.">
        <title>Expanding the biotechnology potential of lactobacilli through comparative genomics of 213 strains and associated genera.</title>
        <authorList>
            <person name="Sun Z."/>
            <person name="Harris H.M."/>
            <person name="McCann A."/>
            <person name="Guo C."/>
            <person name="Argimon S."/>
            <person name="Zhang W."/>
            <person name="Yang X."/>
            <person name="Jeffery I.B."/>
            <person name="Cooney J.C."/>
            <person name="Kagawa T.F."/>
            <person name="Liu W."/>
            <person name="Song Y."/>
            <person name="Salvetti E."/>
            <person name="Wrobel A."/>
            <person name="Rasinkangas P."/>
            <person name="Parkhill J."/>
            <person name="Rea M.C."/>
            <person name="O'Sullivan O."/>
            <person name="Ritari J."/>
            <person name="Douillard F.P."/>
            <person name="Paul Ross R."/>
            <person name="Yang R."/>
            <person name="Briner A.E."/>
            <person name="Felis G.E."/>
            <person name="de Vos W.M."/>
            <person name="Barrangou R."/>
            <person name="Klaenhammer T.R."/>
            <person name="Caufield P.W."/>
            <person name="Cui Y."/>
            <person name="Zhang H."/>
            <person name="O'Toole P.W."/>
        </authorList>
    </citation>
    <scope>NUCLEOTIDE SEQUENCE [LARGE SCALE GENOMIC DNA]</scope>
    <source>
        <strain evidence="3 4">DSM 20405</strain>
    </source>
</reference>
<keyword evidence="4" id="KW-1185">Reference proteome</keyword>
<dbReference type="PATRIC" id="fig|1410657.5.peg.1561"/>
<sequence>MIKYKRGGTYMNKYAKMIRTQFGKIDTKRDEGLTIPTSINTYRDFSYGDKKWQVLDLYTPKTQKGPFPLIINVHGGGWYYGDKERYQFYCYEMCKRGFAVINFSYRLAPEFHFPAPLEDLSLVVSWMYQNSSFFNLDMKSIFMVGDSAGAHILGNYMNLLNNKKAQEDVGVKVEERFKPRAIALMCGCYNIEDPTIDTSPELLEGLFKKDDDISKYNVLTHMTSSFPPVFMMTSHKDFLKSQTLALHEALINNDIPFTYKYYVGTTTPLFHCFHLNVKMEESHKVMDEMIHYFKSFIYK</sequence>
<dbReference type="InterPro" id="IPR050300">
    <property type="entry name" value="GDXG_lipolytic_enzyme"/>
</dbReference>
<dbReference type="Pfam" id="PF20434">
    <property type="entry name" value="BD-FAE"/>
    <property type="match status" value="1"/>
</dbReference>
<proteinExistence type="predicted"/>
<dbReference type="SUPFAM" id="SSF53474">
    <property type="entry name" value="alpha/beta-Hydrolases"/>
    <property type="match status" value="1"/>
</dbReference>
<dbReference type="InterPro" id="IPR029058">
    <property type="entry name" value="AB_hydrolase_fold"/>
</dbReference>
<accession>A0A0R2H3K5</accession>
<gene>
    <name evidence="3" type="ORF">IV49_GL001513</name>
</gene>
<dbReference type="PANTHER" id="PTHR48081">
    <property type="entry name" value="AB HYDROLASE SUPERFAMILY PROTEIN C4A8.06C"/>
    <property type="match status" value="1"/>
</dbReference>
<name>A0A0R2H3K5_9FIRM</name>
<dbReference type="AlphaFoldDB" id="A0A0R2H3K5"/>
<protein>
    <submittedName>
        <fullName evidence="3">Lipase</fullName>
    </submittedName>
</protein>